<name>A0ABR0G0F7_9PEZI</name>
<feature type="transmembrane region" description="Helical" evidence="1">
    <location>
        <begin position="103"/>
        <end position="121"/>
    </location>
</feature>
<dbReference type="EMBL" id="JAFFGZ010000001">
    <property type="protein sequence ID" value="KAK4649185.1"/>
    <property type="molecule type" value="Genomic_DNA"/>
</dbReference>
<dbReference type="GeneID" id="87894427"/>
<feature type="transmembrane region" description="Helical" evidence="1">
    <location>
        <begin position="133"/>
        <end position="151"/>
    </location>
</feature>
<accession>A0ABR0G0F7</accession>
<proteinExistence type="predicted"/>
<dbReference type="Proteomes" id="UP001322138">
    <property type="component" value="Unassembled WGS sequence"/>
</dbReference>
<protein>
    <submittedName>
        <fullName evidence="2">Uncharacterized protein</fullName>
    </submittedName>
</protein>
<dbReference type="Pfam" id="PF12716">
    <property type="entry name" value="Apq12"/>
    <property type="match status" value="1"/>
</dbReference>
<keyword evidence="1" id="KW-1133">Transmembrane helix</keyword>
<sequence>MGLFHWDTDINFTPGSHHYKWNFATGRFEKATNWWNPFASSSASFPDPVVQHVQDIFAPGSQFREDLSWFGHWISSVVNKSLWPTLEPTVNRFAGFLHHSPEMVSAIVVLLVIFVSIQIVRLMHRVVRFWTRLLVRLAFWGVVGLVVSMAWDRGLEQSIRDLVLVGTGLYRWGKRAGQVFWDEYEKAQREVQDDWKGW</sequence>
<dbReference type="RefSeq" id="XP_062738160.1">
    <property type="nucleotide sequence ID" value="XM_062874945.1"/>
</dbReference>
<organism evidence="2 3">
    <name type="scientific">Podospora bellae-mahoneyi</name>
    <dbReference type="NCBI Taxonomy" id="2093777"/>
    <lineage>
        <taxon>Eukaryota</taxon>
        <taxon>Fungi</taxon>
        <taxon>Dikarya</taxon>
        <taxon>Ascomycota</taxon>
        <taxon>Pezizomycotina</taxon>
        <taxon>Sordariomycetes</taxon>
        <taxon>Sordariomycetidae</taxon>
        <taxon>Sordariales</taxon>
        <taxon>Podosporaceae</taxon>
        <taxon>Podospora</taxon>
    </lineage>
</organism>
<gene>
    <name evidence="2" type="ORF">QC761_116740</name>
</gene>
<evidence type="ECO:0000313" key="3">
    <source>
        <dbReference type="Proteomes" id="UP001322138"/>
    </source>
</evidence>
<keyword evidence="3" id="KW-1185">Reference proteome</keyword>
<keyword evidence="1" id="KW-0472">Membrane</keyword>
<dbReference type="InterPro" id="IPR024316">
    <property type="entry name" value="APQ12"/>
</dbReference>
<reference evidence="2 3" key="1">
    <citation type="journal article" date="2023" name="bioRxiv">
        <title>High-quality genome assemblies of four members of thePodospora anserinaspecies complex.</title>
        <authorList>
            <person name="Ament-Velasquez S.L."/>
            <person name="Vogan A.A."/>
            <person name="Wallerman O."/>
            <person name="Hartmann F."/>
            <person name="Gautier V."/>
            <person name="Silar P."/>
            <person name="Giraud T."/>
            <person name="Johannesson H."/>
        </authorList>
    </citation>
    <scope>NUCLEOTIDE SEQUENCE [LARGE SCALE GENOMIC DNA]</scope>
    <source>
        <strain evidence="2 3">CBS 112042</strain>
    </source>
</reference>
<comment type="caution">
    <text evidence="2">The sequence shown here is derived from an EMBL/GenBank/DDBJ whole genome shotgun (WGS) entry which is preliminary data.</text>
</comment>
<keyword evidence="1" id="KW-0812">Transmembrane</keyword>
<evidence type="ECO:0000313" key="2">
    <source>
        <dbReference type="EMBL" id="KAK4649185.1"/>
    </source>
</evidence>
<evidence type="ECO:0000256" key="1">
    <source>
        <dbReference type="SAM" id="Phobius"/>
    </source>
</evidence>